<dbReference type="SMART" id="SM00028">
    <property type="entry name" value="TPR"/>
    <property type="match status" value="2"/>
</dbReference>
<evidence type="ECO:0000313" key="3">
    <source>
        <dbReference type="Proteomes" id="UP000198575"/>
    </source>
</evidence>
<dbReference type="InterPro" id="IPR026634">
    <property type="entry name" value="TPST-like"/>
</dbReference>
<protein>
    <submittedName>
        <fullName evidence="2">Sulfotransferase family protein</fullName>
    </submittedName>
</protein>
<accession>A0A1I4ZQM4</accession>
<dbReference type="GO" id="GO:0008476">
    <property type="term" value="F:protein-tyrosine sulfotransferase activity"/>
    <property type="evidence" value="ECO:0007669"/>
    <property type="project" value="InterPro"/>
</dbReference>
<keyword evidence="3" id="KW-1185">Reference proteome</keyword>
<dbReference type="PANTHER" id="PTHR12788:SF10">
    <property type="entry name" value="PROTEIN-TYROSINE SULFOTRANSFERASE"/>
    <property type="match status" value="1"/>
</dbReference>
<dbReference type="Gene3D" id="1.25.40.10">
    <property type="entry name" value="Tetratricopeptide repeat domain"/>
    <property type="match status" value="2"/>
</dbReference>
<dbReference type="OrthoDB" id="9766687at2"/>
<dbReference type="InterPro" id="IPR019734">
    <property type="entry name" value="TPR_rpt"/>
</dbReference>
<organism evidence="2 3">
    <name type="scientific">Dokdonella immobilis</name>
    <dbReference type="NCBI Taxonomy" id="578942"/>
    <lineage>
        <taxon>Bacteria</taxon>
        <taxon>Pseudomonadati</taxon>
        <taxon>Pseudomonadota</taxon>
        <taxon>Gammaproteobacteria</taxon>
        <taxon>Lysobacterales</taxon>
        <taxon>Rhodanobacteraceae</taxon>
        <taxon>Dokdonella</taxon>
    </lineage>
</organism>
<dbReference type="PANTHER" id="PTHR12788">
    <property type="entry name" value="PROTEIN-TYROSINE SULFOTRANSFERASE 2"/>
    <property type="match status" value="1"/>
</dbReference>
<evidence type="ECO:0000313" key="2">
    <source>
        <dbReference type="EMBL" id="SFN52522.1"/>
    </source>
</evidence>
<dbReference type="Proteomes" id="UP000198575">
    <property type="component" value="Unassembled WGS sequence"/>
</dbReference>
<dbReference type="Pfam" id="PF13469">
    <property type="entry name" value="Sulfotransfer_3"/>
    <property type="match status" value="1"/>
</dbReference>
<dbReference type="RefSeq" id="WP_092409647.1">
    <property type="nucleotide sequence ID" value="NZ_FOVF01000028.1"/>
</dbReference>
<dbReference type="InterPro" id="IPR011990">
    <property type="entry name" value="TPR-like_helical_dom_sf"/>
</dbReference>
<gene>
    <name evidence="2" type="ORF">SAMN05216289_1283</name>
</gene>
<name>A0A1I4ZQM4_9GAMM</name>
<keyword evidence="1 2" id="KW-0808">Transferase</keyword>
<dbReference type="EMBL" id="FOVF01000028">
    <property type="protein sequence ID" value="SFN52522.1"/>
    <property type="molecule type" value="Genomic_DNA"/>
</dbReference>
<dbReference type="AlphaFoldDB" id="A0A1I4ZQM4"/>
<dbReference type="SUPFAM" id="SSF52540">
    <property type="entry name" value="P-loop containing nucleoside triphosphate hydrolases"/>
    <property type="match status" value="1"/>
</dbReference>
<reference evidence="2 3" key="1">
    <citation type="submission" date="2016-10" db="EMBL/GenBank/DDBJ databases">
        <authorList>
            <person name="de Groot N.N."/>
        </authorList>
    </citation>
    <scope>NUCLEOTIDE SEQUENCE [LARGE SCALE GENOMIC DNA]</scope>
    <source>
        <strain evidence="2 3">CGMCC 1.7659</strain>
    </source>
</reference>
<dbReference type="Gene3D" id="3.40.50.300">
    <property type="entry name" value="P-loop containing nucleotide triphosphate hydrolases"/>
    <property type="match status" value="1"/>
</dbReference>
<evidence type="ECO:0000256" key="1">
    <source>
        <dbReference type="ARBA" id="ARBA00022679"/>
    </source>
</evidence>
<proteinExistence type="predicted"/>
<dbReference type="SUPFAM" id="SSF48452">
    <property type="entry name" value="TPR-like"/>
    <property type="match status" value="1"/>
</dbReference>
<dbReference type="InterPro" id="IPR027417">
    <property type="entry name" value="P-loop_NTPase"/>
</dbReference>
<dbReference type="STRING" id="578942.SAMN05216289_1283"/>
<sequence length="532" mass="58384">MNAASIAAALDRLRGVLPAAGAEALIDRLRDGTASETDWAMSGEALLRLEPPLARNFLEIAVQRIPESATLHYLLGNALRMSARPVEAEAALRQAIILDPAHANASLSLAHLLREQGRMRALAEIMTALWHHEPRTLESDRRTLAFLCECERFAEADTLLAPILEAHPGDAPLQRRAGEIALVLGRFDAARDHLRAAIDGNPGQASAWLRLAHTHRFVDADDPDLQRLRAGASRSDLGTDVETAIGFGLGKALDDLGEYGEAARILRQANARWHAAHPWDADAWKRFVDTQGAAARLQPVPASAETVPVFIVGLPRSGTTLAASLLARDPEVRARGELNWIAALAARIGAQPTVETLAAAGTFYLRHLRQDDEPARLFLDKNPLNFRHLGLIAAMLPQAKIIHCRRDLRDTALSLWSQHFAHEDMAWSYDFGDIAAFADGHARLMQRWKLQLDLPIFELDYEALVGDSEATLGQLRSFLGLDATATSSQPAAAEVFATASIWQARQGIHARSVERWRNYAGFLPELGDTRFD</sequence>